<dbReference type="GO" id="GO:0005829">
    <property type="term" value="C:cytosol"/>
    <property type="evidence" value="ECO:0007669"/>
    <property type="project" value="TreeGrafter"/>
</dbReference>
<reference evidence="7 8" key="1">
    <citation type="journal article" date="2018" name="Genome Announc.">
        <title>Genome Sequence of Geothermobacter sp. HR-1 Iron Reducer from the Loihi Seamount.</title>
        <authorList>
            <person name="Smith H."/>
            <person name="Abuyen K."/>
            <person name="Tremblay J."/>
            <person name="Savalia P."/>
            <person name="Perez-Rodriguez I."/>
            <person name="Emerson D."/>
            <person name="Tully B."/>
            <person name="Amend J."/>
        </authorList>
    </citation>
    <scope>NUCLEOTIDE SEQUENCE [LARGE SCALE GENOMIC DNA]</scope>
    <source>
        <strain evidence="7 8">HR-1</strain>
    </source>
</reference>
<dbReference type="EMBL" id="PPFX01000017">
    <property type="protein sequence ID" value="PNU20136.1"/>
    <property type="molecule type" value="Genomic_DNA"/>
</dbReference>
<evidence type="ECO:0000313" key="8">
    <source>
        <dbReference type="Proteomes" id="UP000236340"/>
    </source>
</evidence>
<evidence type="ECO:0000256" key="2">
    <source>
        <dbReference type="ARBA" id="ARBA00003906"/>
    </source>
</evidence>
<dbReference type="GO" id="GO:0006099">
    <property type="term" value="P:tricarboxylic acid cycle"/>
    <property type="evidence" value="ECO:0007669"/>
    <property type="project" value="TreeGrafter"/>
</dbReference>
<dbReference type="Pfam" id="PF02779">
    <property type="entry name" value="Transket_pyr"/>
    <property type="match status" value="1"/>
</dbReference>
<dbReference type="Pfam" id="PF00676">
    <property type="entry name" value="E1_dh"/>
    <property type="match status" value="1"/>
</dbReference>
<name>A0A2K2HA04_9BACT</name>
<dbReference type="PANTHER" id="PTHR23152">
    <property type="entry name" value="2-OXOGLUTARATE DEHYDROGENASE"/>
    <property type="match status" value="1"/>
</dbReference>
<keyword evidence="5" id="KW-0786">Thiamine pyrophosphate</keyword>
<evidence type="ECO:0000256" key="1">
    <source>
        <dbReference type="ARBA" id="ARBA00001964"/>
    </source>
</evidence>
<evidence type="ECO:0000256" key="3">
    <source>
        <dbReference type="ARBA" id="ARBA00012280"/>
    </source>
</evidence>
<dbReference type="NCBIfam" id="NF008907">
    <property type="entry name" value="PRK12270.1"/>
    <property type="match status" value="1"/>
</dbReference>
<dbReference type="CDD" id="cd02016">
    <property type="entry name" value="TPP_E1_OGDC_like"/>
    <property type="match status" value="1"/>
</dbReference>
<organism evidence="7 8">
    <name type="scientific">Geothermobacter hydrogeniphilus</name>
    <dbReference type="NCBI Taxonomy" id="1969733"/>
    <lineage>
        <taxon>Bacteria</taxon>
        <taxon>Pseudomonadati</taxon>
        <taxon>Thermodesulfobacteriota</taxon>
        <taxon>Desulfuromonadia</taxon>
        <taxon>Desulfuromonadales</taxon>
        <taxon>Geothermobacteraceae</taxon>
        <taxon>Geothermobacter</taxon>
    </lineage>
</organism>
<dbReference type="Gene3D" id="3.40.50.970">
    <property type="match status" value="1"/>
</dbReference>
<dbReference type="NCBIfam" id="TIGR00239">
    <property type="entry name" value="2oxo_dh_E1"/>
    <property type="match status" value="1"/>
</dbReference>
<evidence type="ECO:0000256" key="5">
    <source>
        <dbReference type="ARBA" id="ARBA00023052"/>
    </source>
</evidence>
<dbReference type="SUPFAM" id="SSF52518">
    <property type="entry name" value="Thiamin diphosphate-binding fold (THDP-binding)"/>
    <property type="match status" value="2"/>
</dbReference>
<dbReference type="Gene3D" id="3.40.50.11610">
    <property type="entry name" value="Multifunctional 2-oxoglutarate metabolism enzyme, C-terminal domain"/>
    <property type="match status" value="1"/>
</dbReference>
<comment type="caution">
    <text evidence="7">The sequence shown here is derived from an EMBL/GenBank/DDBJ whole genome shotgun (WGS) entry which is preliminary data.</text>
</comment>
<dbReference type="InterPro" id="IPR001017">
    <property type="entry name" value="DH_E1"/>
</dbReference>
<dbReference type="InterPro" id="IPR031717">
    <property type="entry name" value="ODO-1/KGD_C"/>
</dbReference>
<feature type="domain" description="Transketolase-like pyrimidine-binding" evidence="6">
    <location>
        <begin position="556"/>
        <end position="749"/>
    </location>
</feature>
<keyword evidence="4 7" id="KW-0560">Oxidoreductase</keyword>
<dbReference type="SMART" id="SM00861">
    <property type="entry name" value="Transket_pyr"/>
    <property type="match status" value="1"/>
</dbReference>
<evidence type="ECO:0000259" key="6">
    <source>
        <dbReference type="SMART" id="SM00861"/>
    </source>
</evidence>
<dbReference type="PANTHER" id="PTHR23152:SF4">
    <property type="entry name" value="2-OXOADIPATE DEHYDROGENASE COMPLEX COMPONENT E1"/>
    <property type="match status" value="1"/>
</dbReference>
<dbReference type="RefSeq" id="WP_103115382.1">
    <property type="nucleotide sequence ID" value="NZ_PPFX01000017.1"/>
</dbReference>
<dbReference type="Gene3D" id="3.40.50.12470">
    <property type="match status" value="1"/>
</dbReference>
<dbReference type="InterPro" id="IPR042179">
    <property type="entry name" value="KGD_C_sf"/>
</dbReference>
<gene>
    <name evidence="7" type="primary">sucA</name>
    <name evidence="7" type="ORF">C2E25_08780</name>
</gene>
<comment type="cofactor">
    <cofactor evidence="1">
        <name>thiamine diphosphate</name>
        <dbReference type="ChEBI" id="CHEBI:58937"/>
    </cofactor>
</comment>
<accession>A0A2K2HA04</accession>
<proteinExistence type="predicted"/>
<dbReference type="AlphaFoldDB" id="A0A2K2HA04"/>
<dbReference type="InterPro" id="IPR011603">
    <property type="entry name" value="2oxoglutarate_DH_E1"/>
</dbReference>
<dbReference type="EC" id="1.2.4.2" evidence="3"/>
<dbReference type="Gene3D" id="1.10.287.1150">
    <property type="entry name" value="TPP helical domain"/>
    <property type="match status" value="1"/>
</dbReference>
<dbReference type="GO" id="GO:0030976">
    <property type="term" value="F:thiamine pyrophosphate binding"/>
    <property type="evidence" value="ECO:0007669"/>
    <property type="project" value="InterPro"/>
</dbReference>
<dbReference type="InterPro" id="IPR005475">
    <property type="entry name" value="Transketolase-like_Pyr-bd"/>
</dbReference>
<comment type="function">
    <text evidence="2">E1 component of the 2-oxoglutarate dehydrogenase (OGDH) complex which catalyzes the decarboxylation of 2-oxoglutarate, the first step in the conversion of 2-oxoglutarate to succinyl-CoA and CO(2).</text>
</comment>
<dbReference type="GO" id="GO:0004591">
    <property type="term" value="F:oxoglutarate dehydrogenase (succinyl-transferring) activity"/>
    <property type="evidence" value="ECO:0007669"/>
    <property type="project" value="UniProtKB-EC"/>
</dbReference>
<dbReference type="Pfam" id="PF16870">
    <property type="entry name" value="OxoGdeHyase_C"/>
    <property type="match status" value="1"/>
</dbReference>
<evidence type="ECO:0000256" key="4">
    <source>
        <dbReference type="ARBA" id="ARBA00023002"/>
    </source>
</evidence>
<evidence type="ECO:0000313" key="7">
    <source>
        <dbReference type="EMBL" id="PNU20136.1"/>
    </source>
</evidence>
<dbReference type="GO" id="GO:0045252">
    <property type="term" value="C:oxoglutarate dehydrogenase complex"/>
    <property type="evidence" value="ECO:0007669"/>
    <property type="project" value="TreeGrafter"/>
</dbReference>
<dbReference type="InterPro" id="IPR029061">
    <property type="entry name" value="THDP-binding"/>
</dbReference>
<dbReference type="OrthoDB" id="9759785at2"/>
<protein>
    <recommendedName>
        <fullName evidence="3">oxoglutarate dehydrogenase (succinyl-transferring)</fullName>
        <ecNumber evidence="3">1.2.4.2</ecNumber>
    </recommendedName>
</protein>
<dbReference type="PIRSF" id="PIRSF000157">
    <property type="entry name" value="Oxoglu_dh_E1"/>
    <property type="match status" value="1"/>
</dbReference>
<dbReference type="NCBIfam" id="NF006914">
    <property type="entry name" value="PRK09404.1"/>
    <property type="match status" value="1"/>
</dbReference>
<sequence>MTLNANASPEWLENQFRLWQEDPHAVPDDLRSFFRGFELARQTAATELDAERALKQSAVDSLIYRYRDLGHLQACTDPLNPCPPPHPALALEAFDLGEEDLDTCFHPRRFLRQKATLREILDLLQETYCRNIGVEFMHIQNPDEREWLKERMESVRNRPRLGDDRKLRILRKLQEASLFELFLHRKFVGQKRFSLEGGEVMIPLLECIAEHAADLQMKDIVLGMAHRGRLNVLANIFGKPLANMFAEFTDNLELAFVGEGDVKYHKGFSCDRQFPGGETIHLSIASNPSHLEAVNPVVEGKCRARHSNYGPGGRRKVLPILIHGDAAFAGQGMVPETLNLSQLDGYHTGGTLHIVLNNQIGFTTSPAHARSTLYATDVAKMLMVPIFHVHGEDPEAAAFVAELALDYRQCFGRDAVIEIICYRRQGHNEGDEPFFTQPLMYEKIRRRPPVHEVYAARLVSEGIDPQRIEQQAAEINLRLEEALQGEVVDQAPGYQGKWSNIQRDYTPADITTGTPVQTLQKLARKITTLPRTFTPHPKIARLLENRRKMVLDDSGLDWGTAEALAFATLLSEGVPIRLSGQDCRRGTFNHRHAVLVDSRNGQLYVPLAFLSSTQAPIQVYNSMLSENAVLGFEYGYSLEMPEGLTIWEAQFGDFANGAQVIIDQFISSSGSKWDRTSGLVMYLPHGYEGQGAEHSSARIERYLLLCADNNLQLVNPSTPAQLFHLLRRQMKVPWRRPLIIFSPKSLLRHPVCRSKLDDLSKARFCEVLTDNISASAVQTVLICSGKIYFELLEKKWADQREDVALVRIEQLYPLREEALRQAFDCYPRARAYAWVQEEPANGGAWSYIRPHLAELLGTDPVYVGRPAMAATAVGSHRQHNQEQKKLISLAFSL</sequence>
<dbReference type="Proteomes" id="UP000236340">
    <property type="component" value="Unassembled WGS sequence"/>
</dbReference>